<feature type="region of interest" description="Disordered" evidence="1">
    <location>
        <begin position="92"/>
        <end position="113"/>
    </location>
</feature>
<dbReference type="AlphaFoldDB" id="A0A2N5URL8"/>
<evidence type="ECO:0000256" key="1">
    <source>
        <dbReference type="SAM" id="MobiDB-lite"/>
    </source>
</evidence>
<proteinExistence type="predicted"/>
<accession>A0A2N5URL8</accession>
<keyword evidence="3" id="KW-1185">Reference proteome</keyword>
<protein>
    <submittedName>
        <fullName evidence="2">Uncharacterized protein</fullName>
    </submittedName>
</protein>
<dbReference type="EMBL" id="PGCJ01000182">
    <property type="protein sequence ID" value="PLW40389.1"/>
    <property type="molecule type" value="Genomic_DNA"/>
</dbReference>
<evidence type="ECO:0000313" key="3">
    <source>
        <dbReference type="Proteomes" id="UP000235388"/>
    </source>
</evidence>
<name>A0A2N5URL8_9BASI</name>
<reference evidence="2 3" key="1">
    <citation type="submission" date="2017-11" db="EMBL/GenBank/DDBJ databases">
        <title>De novo assembly and phasing of dikaryotic genomes from two isolates of Puccinia coronata f. sp. avenae, the causal agent of oat crown rust.</title>
        <authorList>
            <person name="Miller M.E."/>
            <person name="Zhang Y."/>
            <person name="Omidvar V."/>
            <person name="Sperschneider J."/>
            <person name="Schwessinger B."/>
            <person name="Raley C."/>
            <person name="Palmer J.M."/>
            <person name="Garnica D."/>
            <person name="Upadhyaya N."/>
            <person name="Rathjen J."/>
            <person name="Taylor J.M."/>
            <person name="Park R.F."/>
            <person name="Dodds P.N."/>
            <person name="Hirsch C.D."/>
            <person name="Kianian S.F."/>
            <person name="Figueroa M."/>
        </authorList>
    </citation>
    <scope>NUCLEOTIDE SEQUENCE [LARGE SCALE GENOMIC DNA]</scope>
    <source>
        <strain evidence="2">12NC29</strain>
    </source>
</reference>
<sequence length="113" mass="12952">MKRARSLGRVFEFPVPSSKTEWRNAGLDEMSSRIRSQGEPWNLPQAEPAVRIALRAIHKLLLLVPFQVVKNVMLASLRDYLPQIGQQPQATFQRFPWGRRPDDSAENKTLLLS</sequence>
<organism evidence="2 3">
    <name type="scientific">Puccinia coronata f. sp. avenae</name>
    <dbReference type="NCBI Taxonomy" id="200324"/>
    <lineage>
        <taxon>Eukaryota</taxon>
        <taxon>Fungi</taxon>
        <taxon>Dikarya</taxon>
        <taxon>Basidiomycota</taxon>
        <taxon>Pucciniomycotina</taxon>
        <taxon>Pucciniomycetes</taxon>
        <taxon>Pucciniales</taxon>
        <taxon>Pucciniaceae</taxon>
        <taxon>Puccinia</taxon>
    </lineage>
</organism>
<evidence type="ECO:0000313" key="2">
    <source>
        <dbReference type="EMBL" id="PLW40389.1"/>
    </source>
</evidence>
<dbReference type="Proteomes" id="UP000235388">
    <property type="component" value="Unassembled WGS sequence"/>
</dbReference>
<comment type="caution">
    <text evidence="2">The sequence shown here is derived from an EMBL/GenBank/DDBJ whole genome shotgun (WGS) entry which is preliminary data.</text>
</comment>
<gene>
    <name evidence="2" type="ORF">PCANC_19577</name>
</gene>